<dbReference type="RefSeq" id="WP_096182178.1">
    <property type="nucleotide sequence ID" value="NZ_BDUF01000057.1"/>
</dbReference>
<sequence length="113" mass="12754">MADITIVDERTIKITAGLEDAVTMVKEAARDIETYADEILIICEKMPGFAYTSFCFYAYDSARLFEYMLGMDPRQYTSFSMDAPDSFFYALYGGMAALYEEAKRVKEARAGAL</sequence>
<organism evidence="1 2">
    <name type="scientific">Effusibacillus lacus</name>
    <dbReference type="NCBI Taxonomy" id="1348429"/>
    <lineage>
        <taxon>Bacteria</taxon>
        <taxon>Bacillati</taxon>
        <taxon>Bacillota</taxon>
        <taxon>Bacilli</taxon>
        <taxon>Bacillales</taxon>
        <taxon>Alicyclobacillaceae</taxon>
        <taxon>Effusibacillus</taxon>
    </lineage>
</organism>
<proteinExistence type="predicted"/>
<dbReference type="OrthoDB" id="2376559at2"/>
<keyword evidence="2" id="KW-1185">Reference proteome</keyword>
<protein>
    <submittedName>
        <fullName evidence="1">Uncharacterized protein</fullName>
    </submittedName>
</protein>
<dbReference type="Proteomes" id="UP000217785">
    <property type="component" value="Unassembled WGS sequence"/>
</dbReference>
<gene>
    <name evidence="1" type="ORF">EFBL_2078</name>
</gene>
<comment type="caution">
    <text evidence="1">The sequence shown here is derived from an EMBL/GenBank/DDBJ whole genome shotgun (WGS) entry which is preliminary data.</text>
</comment>
<accession>A0A292YNG4</accession>
<evidence type="ECO:0000313" key="2">
    <source>
        <dbReference type="Proteomes" id="UP000217785"/>
    </source>
</evidence>
<name>A0A292YNG4_9BACL</name>
<dbReference type="AlphaFoldDB" id="A0A292YNG4"/>
<evidence type="ECO:0000313" key="1">
    <source>
        <dbReference type="EMBL" id="GAX90451.1"/>
    </source>
</evidence>
<reference evidence="2" key="1">
    <citation type="submission" date="2017-07" db="EMBL/GenBank/DDBJ databases">
        <title>Draft genome sequence of Effusibacillus lacus strain skLN1.</title>
        <authorList>
            <person name="Watanabe M."/>
            <person name="Kojima H."/>
            <person name="Fukui M."/>
        </authorList>
    </citation>
    <scope>NUCLEOTIDE SEQUENCE [LARGE SCALE GENOMIC DNA]</scope>
    <source>
        <strain evidence="2">skLN1</strain>
    </source>
</reference>
<dbReference type="EMBL" id="BDUF01000057">
    <property type="protein sequence ID" value="GAX90451.1"/>
    <property type="molecule type" value="Genomic_DNA"/>
</dbReference>